<dbReference type="Pfam" id="PF01926">
    <property type="entry name" value="MMR_HSR1"/>
    <property type="match status" value="1"/>
</dbReference>
<dbReference type="InterPro" id="IPR048422">
    <property type="entry name" value="NOA1/YqeH-like_C"/>
</dbReference>
<dbReference type="Pfam" id="PF21516">
    <property type="entry name" value="YqeH-like_C"/>
    <property type="match status" value="1"/>
</dbReference>
<dbReference type="EMBL" id="JBJQND010000010">
    <property type="protein sequence ID" value="KAL3864047.1"/>
    <property type="molecule type" value="Genomic_DNA"/>
</dbReference>
<dbReference type="InterPro" id="IPR006073">
    <property type="entry name" value="GTP-bd"/>
</dbReference>
<sequence length="698" mass="79572">MAAIRHCMYQGWAVKPVQLYRMMSGKPWWIRKKEEENEKEMGKKTHKETDATPVIVKYLANAIANQGGKNCQKHELSIHSFLTKDELMKELGELEYDIVARQNRAVLLPDERSTDEIYDALKEIDGVEMDDVDQNEDNSDYLETFTFESPSQTKRKKKEVPTIVGTPDPSVPLSDVPCGGCGALLHCKDHGIPGYIVSEKFKSFSREELRKSLCQRCFLLTHHNLCLDASVSEYKYHNIIRQIKNDQALILMVVDLLDIENSIVRNFIPMIGKNRPLYIIGNKVDLIPRDDTGYLERVKTLLRDSCERAGLNPTGENVKHICLVSAKTGYGIEDLITHLMKHWKMNGDVYLVGNTNSGKSSIFNALIQSDYCRDKARETLHRATVSIWPGTTISLLKFPILTPTSYIIAKRLQRLHELRPIVQQEEELKKQRLQMYGRSKNATLIGYVGITDFRSDEEIQKEMENPMRNLEWAGFKFQASSDQVVNSGTEKVSKIGTFNEKKYLNSKWFFDTPGVIDERQIINLLTQEELLHILPKGLVRPRVFLIKPGEVMFVSGLARLDYLEGKTVTLFTVHTSWVVPVHVVRAEEADDFYRKNIGTETLQVPIGDESRLGKLPSLVGREFKIRGEFEKAAADIQLSSLGWVSILLPSGITGHIRVFIPGRIGCYLRQPPLLPNVKAFRGRRIRGTPEYQLKKLKA</sequence>
<evidence type="ECO:0008006" key="5">
    <source>
        <dbReference type="Google" id="ProtNLM"/>
    </source>
</evidence>
<dbReference type="PANTHER" id="PTHR46406">
    <property type="entry name" value="NITRIC OXIDE-ASSOCIATED PROTEIN 1"/>
    <property type="match status" value="1"/>
</dbReference>
<dbReference type="Gene3D" id="3.40.50.300">
    <property type="entry name" value="P-loop containing nucleotide triphosphate hydrolases"/>
    <property type="match status" value="1"/>
</dbReference>
<evidence type="ECO:0000313" key="4">
    <source>
        <dbReference type="Proteomes" id="UP001634394"/>
    </source>
</evidence>
<gene>
    <name evidence="3" type="ORF">ACJMK2_005758</name>
</gene>
<keyword evidence="4" id="KW-1185">Reference proteome</keyword>
<evidence type="ECO:0000259" key="1">
    <source>
        <dbReference type="Pfam" id="PF01926"/>
    </source>
</evidence>
<dbReference type="SUPFAM" id="SSF52540">
    <property type="entry name" value="P-loop containing nucleoside triphosphate hydrolases"/>
    <property type="match status" value="1"/>
</dbReference>
<feature type="domain" description="G" evidence="1">
    <location>
        <begin position="349"/>
        <end position="398"/>
    </location>
</feature>
<evidence type="ECO:0000259" key="2">
    <source>
        <dbReference type="Pfam" id="PF21516"/>
    </source>
</evidence>
<evidence type="ECO:0000313" key="3">
    <source>
        <dbReference type="EMBL" id="KAL3864046.1"/>
    </source>
</evidence>
<dbReference type="AlphaFoldDB" id="A0ABD3VRF7"/>
<comment type="caution">
    <text evidence="3">The sequence shown here is derived from an EMBL/GenBank/DDBJ whole genome shotgun (WGS) entry which is preliminary data.</text>
</comment>
<dbReference type="CDD" id="cd01855">
    <property type="entry name" value="YqeH"/>
    <property type="match status" value="1"/>
</dbReference>
<dbReference type="InterPro" id="IPR027417">
    <property type="entry name" value="P-loop_NTPase"/>
</dbReference>
<accession>A0ABD3VRF7</accession>
<dbReference type="InterPro" id="IPR052807">
    <property type="entry name" value="Mito_transl_resp_regulator"/>
</dbReference>
<name>A0ABD3VRF7_SINWO</name>
<feature type="domain" description="NOA1/YqeH-like C-terminal" evidence="2">
    <location>
        <begin position="571"/>
        <end position="670"/>
    </location>
</feature>
<proteinExistence type="predicted"/>
<organism evidence="3 4">
    <name type="scientific">Sinanodonta woodiana</name>
    <name type="common">Chinese pond mussel</name>
    <name type="synonym">Anodonta woodiana</name>
    <dbReference type="NCBI Taxonomy" id="1069815"/>
    <lineage>
        <taxon>Eukaryota</taxon>
        <taxon>Metazoa</taxon>
        <taxon>Spiralia</taxon>
        <taxon>Lophotrochozoa</taxon>
        <taxon>Mollusca</taxon>
        <taxon>Bivalvia</taxon>
        <taxon>Autobranchia</taxon>
        <taxon>Heteroconchia</taxon>
        <taxon>Palaeoheterodonta</taxon>
        <taxon>Unionida</taxon>
        <taxon>Unionoidea</taxon>
        <taxon>Unionidae</taxon>
        <taxon>Unioninae</taxon>
        <taxon>Sinanodonta</taxon>
    </lineage>
</organism>
<dbReference type="CDD" id="cd00882">
    <property type="entry name" value="Ras_like_GTPase"/>
    <property type="match status" value="1"/>
</dbReference>
<reference evidence="3 4" key="1">
    <citation type="submission" date="2024-11" db="EMBL/GenBank/DDBJ databases">
        <title>Chromosome-level genome assembly of the freshwater bivalve Anodonta woodiana.</title>
        <authorList>
            <person name="Chen X."/>
        </authorList>
    </citation>
    <scope>NUCLEOTIDE SEQUENCE [LARGE SCALE GENOMIC DNA]</scope>
    <source>
        <strain evidence="3">MN2024</strain>
        <tissue evidence="3">Gills</tissue>
    </source>
</reference>
<dbReference type="Proteomes" id="UP001634394">
    <property type="component" value="Unassembled WGS sequence"/>
</dbReference>
<dbReference type="EMBL" id="JBJQND010000010">
    <property type="protein sequence ID" value="KAL3864046.1"/>
    <property type="molecule type" value="Genomic_DNA"/>
</dbReference>
<dbReference type="PANTHER" id="PTHR46406:SF1">
    <property type="entry name" value="NITRIC OXIDE-ASSOCIATED PROTEIN 1"/>
    <property type="match status" value="1"/>
</dbReference>
<protein>
    <recommendedName>
        <fullName evidence="5">G domain-containing protein</fullName>
    </recommendedName>
</protein>